<evidence type="ECO:0000313" key="2">
    <source>
        <dbReference type="EMBL" id="CAI9152670.1"/>
    </source>
</evidence>
<feature type="compositionally biased region" description="Polar residues" evidence="1">
    <location>
        <begin position="92"/>
        <end position="104"/>
    </location>
</feature>
<keyword evidence="3" id="KW-1185">Reference proteome</keyword>
<accession>A0ABN8XTK9</accession>
<protein>
    <submittedName>
        <fullName evidence="2">Uncharacterized protein</fullName>
    </submittedName>
</protein>
<organism evidence="2 3">
    <name type="scientific">Rangifer tarandus platyrhynchus</name>
    <name type="common">Svalbard reindeer</name>
    <dbReference type="NCBI Taxonomy" id="3082113"/>
    <lineage>
        <taxon>Eukaryota</taxon>
        <taxon>Metazoa</taxon>
        <taxon>Chordata</taxon>
        <taxon>Craniata</taxon>
        <taxon>Vertebrata</taxon>
        <taxon>Euteleostomi</taxon>
        <taxon>Mammalia</taxon>
        <taxon>Eutheria</taxon>
        <taxon>Laurasiatheria</taxon>
        <taxon>Artiodactyla</taxon>
        <taxon>Ruminantia</taxon>
        <taxon>Pecora</taxon>
        <taxon>Cervidae</taxon>
        <taxon>Odocoileinae</taxon>
        <taxon>Rangifer</taxon>
    </lineage>
</organism>
<feature type="region of interest" description="Disordered" evidence="1">
    <location>
        <begin position="74"/>
        <end position="104"/>
    </location>
</feature>
<reference evidence="2" key="1">
    <citation type="submission" date="2023-04" db="EMBL/GenBank/DDBJ databases">
        <authorList>
            <consortium name="ELIXIR-Norway"/>
        </authorList>
    </citation>
    <scope>NUCLEOTIDE SEQUENCE [LARGE SCALE GENOMIC DNA]</scope>
</reference>
<evidence type="ECO:0000256" key="1">
    <source>
        <dbReference type="SAM" id="MobiDB-lite"/>
    </source>
</evidence>
<proteinExistence type="predicted"/>
<evidence type="ECO:0000313" key="3">
    <source>
        <dbReference type="Proteomes" id="UP001176941"/>
    </source>
</evidence>
<dbReference type="EMBL" id="OX459937">
    <property type="protein sequence ID" value="CAI9152670.1"/>
    <property type="molecule type" value="Genomic_DNA"/>
</dbReference>
<gene>
    <name evidence="2" type="ORF">MRATA1EN1_LOCUS1632</name>
</gene>
<feature type="region of interest" description="Disordered" evidence="1">
    <location>
        <begin position="40"/>
        <end position="60"/>
    </location>
</feature>
<sequence>MAQGDAPGTGGAYTYLVGFTEGRSGPGRFQKEAALKLDLGGTESGGHSWAQGSSGLGNAEEDPVAMLPACPPAASGSCCPPGPPASYPGRTGTHSLQGPLQPDSGSQALLPSGDLRLGRLSVWGEPNVICTPATLKQEALWSVGKMPADRVAAGRFTEKRHTTSSGSGGRGRHLLPQAAAAFPFTVAVVLAFTRLLRGTPMAQGEPRGTIGHPSGAWGKAGSVPPSWGFWRLARGMPEANAFPEDLRLSPVRAPGCRPQISFPCKHPAPQNCVGLYGLRRGDTVGFGAGSPTGPGGARTAALAPAWSCPVWALFDRGGSGRGRGGSGFEMQEQEQLQGMGQG</sequence>
<name>A0ABN8XTK9_RANTA</name>
<dbReference type="Proteomes" id="UP001176941">
    <property type="component" value="Chromosome 1"/>
</dbReference>